<evidence type="ECO:0000256" key="5">
    <source>
        <dbReference type="SAM" id="Phobius"/>
    </source>
</evidence>
<dbReference type="EMBL" id="JAEFBZ010000001">
    <property type="protein sequence ID" value="MBK1606684.1"/>
    <property type="molecule type" value="Genomic_DNA"/>
</dbReference>
<keyword evidence="2 5" id="KW-0812">Transmembrane</keyword>
<feature type="transmembrane region" description="Helical" evidence="5">
    <location>
        <begin position="38"/>
        <end position="53"/>
    </location>
</feature>
<keyword evidence="1" id="KW-1003">Cell membrane</keyword>
<keyword evidence="4 5" id="KW-0472">Membrane</keyword>
<sequence>MLNTFYQIHAGSWAILIILFIMSYMLNKQEFTLWGQRAFYVLMLGSGIGMVVIKNFPVISMIKAVFALILIMSMEILVARKRRGQTHTLWWGVFAITFIVILLIGFHII</sequence>
<dbReference type="GeneID" id="69529497"/>
<feature type="transmembrane region" description="Helical" evidence="5">
    <location>
        <begin position="89"/>
        <end position="108"/>
    </location>
</feature>
<dbReference type="RefSeq" id="WP_000935275.1">
    <property type="nucleotide sequence ID" value="NZ_AP022857.1"/>
</dbReference>
<evidence type="ECO:0000256" key="3">
    <source>
        <dbReference type="ARBA" id="ARBA00022989"/>
    </source>
</evidence>
<evidence type="ECO:0000256" key="4">
    <source>
        <dbReference type="ARBA" id="ARBA00023136"/>
    </source>
</evidence>
<protein>
    <submittedName>
        <fullName evidence="7">DUF1516 family protein</fullName>
    </submittedName>
</protein>
<keyword evidence="3 5" id="KW-1133">Transmembrane helix</keyword>
<proteinExistence type="predicted"/>
<name>A0A0G8DFW2_BACCE</name>
<evidence type="ECO:0000256" key="1">
    <source>
        <dbReference type="ARBA" id="ARBA00022475"/>
    </source>
</evidence>
<dbReference type="PATRIC" id="fig|1396.432.peg.1246"/>
<evidence type="ECO:0000313" key="8">
    <source>
        <dbReference type="Proteomes" id="UP000075591"/>
    </source>
</evidence>
<feature type="transmembrane region" description="Helical" evidence="5">
    <location>
        <begin position="59"/>
        <end position="77"/>
    </location>
</feature>
<evidence type="ECO:0000313" key="7">
    <source>
        <dbReference type="EMBL" id="MBK1606684.1"/>
    </source>
</evidence>
<reference evidence="6 8" key="1">
    <citation type="submission" date="2015-12" db="EMBL/GenBank/DDBJ databases">
        <title>Bacillus cereus Group isolate.</title>
        <authorList>
            <person name="Kovac J."/>
        </authorList>
    </citation>
    <scope>NUCLEOTIDE SEQUENCE [LARGE SCALE GENOMIC DNA]</scope>
    <source>
        <strain evidence="6 8">FSL W8-0275</strain>
    </source>
</reference>
<gene>
    <name evidence="6" type="ORF">AT274_09510</name>
    <name evidence="7" type="ORF">JCR31_01960</name>
</gene>
<dbReference type="AlphaFoldDB" id="A0A0G8DFW2"/>
<evidence type="ECO:0000313" key="6">
    <source>
        <dbReference type="EMBL" id="KXX88425.1"/>
    </source>
</evidence>
<dbReference type="EMBL" id="LOMT01000130">
    <property type="protein sequence ID" value="KXX88425.1"/>
    <property type="molecule type" value="Genomic_DNA"/>
</dbReference>
<reference evidence="7 9" key="2">
    <citation type="submission" date="2020-12" db="EMBL/GenBank/DDBJ databases">
        <title>Genome assembly for a thermostable protease producing Bacillus cereus MAKP1 strain isolated from chicken gut.</title>
        <authorList>
            <person name="Malaviya A."/>
        </authorList>
    </citation>
    <scope>NUCLEOTIDE SEQUENCE [LARGE SCALE GENOMIC DNA]</scope>
    <source>
        <strain evidence="7 9">MAKP1</strain>
    </source>
</reference>
<feature type="transmembrane region" description="Helical" evidence="5">
    <location>
        <begin position="6"/>
        <end position="26"/>
    </location>
</feature>
<evidence type="ECO:0000256" key="2">
    <source>
        <dbReference type="ARBA" id="ARBA00022692"/>
    </source>
</evidence>
<evidence type="ECO:0000313" key="9">
    <source>
        <dbReference type="Proteomes" id="UP000613452"/>
    </source>
</evidence>
<comment type="caution">
    <text evidence="6">The sequence shown here is derived from an EMBL/GenBank/DDBJ whole genome shotgun (WGS) entry which is preliminary data.</text>
</comment>
<accession>A0A0G8DFW2</accession>
<dbReference type="Proteomes" id="UP000075591">
    <property type="component" value="Unassembled WGS sequence"/>
</dbReference>
<dbReference type="Proteomes" id="UP000613452">
    <property type="component" value="Unassembled WGS sequence"/>
</dbReference>
<dbReference type="Pfam" id="PF07457">
    <property type="entry name" value="DUF1516"/>
    <property type="match status" value="1"/>
</dbReference>
<organism evidence="6 8">
    <name type="scientific">Bacillus cereus</name>
    <dbReference type="NCBI Taxonomy" id="1396"/>
    <lineage>
        <taxon>Bacteria</taxon>
        <taxon>Bacillati</taxon>
        <taxon>Bacillota</taxon>
        <taxon>Bacilli</taxon>
        <taxon>Bacillales</taxon>
        <taxon>Bacillaceae</taxon>
        <taxon>Bacillus</taxon>
        <taxon>Bacillus cereus group</taxon>
    </lineage>
</organism>
<dbReference type="InterPro" id="IPR010899">
    <property type="entry name" value="UPF0344"/>
</dbReference>